<feature type="compositionally biased region" description="Basic residues" evidence="1">
    <location>
        <begin position="192"/>
        <end position="201"/>
    </location>
</feature>
<dbReference type="GeneID" id="27706566"/>
<proteinExistence type="predicted"/>
<feature type="region of interest" description="Disordered" evidence="1">
    <location>
        <begin position="1"/>
        <end position="293"/>
    </location>
</feature>
<protein>
    <submittedName>
        <fullName evidence="2">Uncharacterized protein</fullName>
    </submittedName>
</protein>
<evidence type="ECO:0000313" key="2">
    <source>
        <dbReference type="EMBL" id="KIY04128.1"/>
    </source>
</evidence>
<reference evidence="2 3" key="1">
    <citation type="submission" date="2015-01" db="EMBL/GenBank/DDBJ databases">
        <title>The Genome Sequence of Fonsecaea multimorphosa CBS 102226.</title>
        <authorList>
            <consortium name="The Broad Institute Genomics Platform"/>
            <person name="Cuomo C."/>
            <person name="de Hoog S."/>
            <person name="Gorbushina A."/>
            <person name="Stielow B."/>
            <person name="Teixiera M."/>
            <person name="Abouelleil A."/>
            <person name="Chapman S.B."/>
            <person name="Priest M."/>
            <person name="Young S.K."/>
            <person name="Wortman J."/>
            <person name="Nusbaum C."/>
            <person name="Birren B."/>
        </authorList>
    </citation>
    <scope>NUCLEOTIDE SEQUENCE [LARGE SCALE GENOMIC DNA]</scope>
    <source>
        <strain evidence="2 3">CBS 102226</strain>
    </source>
</reference>
<feature type="compositionally biased region" description="Basic and acidic residues" evidence="1">
    <location>
        <begin position="40"/>
        <end position="50"/>
    </location>
</feature>
<sequence length="324" mass="36553">MPHKHKRKREEDDSNFNLPPTSRARTLSVHQKSESIFTSDADRKRTQEARRGKKKNSKSKSNGAADFEDDTPKAFKRLMAFQPGAGGKKMRPSGLDDGDLSKKKKRKQQREREDRVVPNSESASKPDPLGGDAGASTEASDTTTTQLPRLLPGESLSSYSARVDQSLPLTSIPRHRTRLTSIPGLEKIKTPLTKHNKRLARMQKEWRATDARLREKKQEEHEEMLEKKEEDEILWLGAGIDPTLSTNSNNNNNKKKKKKRKGGDGMDDADPWKILEKKRREEGQLGRQANLQDVVAAPPTLKPVKNIFKEKPQLQRKSGTVSVV</sequence>
<feature type="compositionally biased region" description="Basic and acidic residues" evidence="1">
    <location>
        <begin position="202"/>
        <end position="230"/>
    </location>
</feature>
<dbReference type="OrthoDB" id="5876637at2759"/>
<gene>
    <name evidence="2" type="ORF">Z520_00820</name>
</gene>
<dbReference type="EMBL" id="KN848062">
    <property type="protein sequence ID" value="KIY04128.1"/>
    <property type="molecule type" value="Genomic_DNA"/>
</dbReference>
<organism evidence="2 3">
    <name type="scientific">Fonsecaea multimorphosa CBS 102226</name>
    <dbReference type="NCBI Taxonomy" id="1442371"/>
    <lineage>
        <taxon>Eukaryota</taxon>
        <taxon>Fungi</taxon>
        <taxon>Dikarya</taxon>
        <taxon>Ascomycota</taxon>
        <taxon>Pezizomycotina</taxon>
        <taxon>Eurotiomycetes</taxon>
        <taxon>Chaetothyriomycetidae</taxon>
        <taxon>Chaetothyriales</taxon>
        <taxon>Herpotrichiellaceae</taxon>
        <taxon>Fonsecaea</taxon>
    </lineage>
</organism>
<dbReference type="PANTHER" id="PTHR40644:SF1">
    <property type="entry name" value="UPF0653 PROTEIN C607.02C"/>
    <property type="match status" value="1"/>
</dbReference>
<evidence type="ECO:0000313" key="3">
    <source>
        <dbReference type="Proteomes" id="UP000053411"/>
    </source>
</evidence>
<dbReference type="RefSeq" id="XP_016638250.1">
    <property type="nucleotide sequence ID" value="XM_016771340.1"/>
</dbReference>
<dbReference type="VEuPathDB" id="FungiDB:Z520_00820"/>
<dbReference type="PANTHER" id="PTHR40644">
    <property type="entry name" value="UPF0653 PROTEIN C607.02C"/>
    <property type="match status" value="1"/>
</dbReference>
<dbReference type="AlphaFoldDB" id="A0A0D2KDC7"/>
<name>A0A0D2KDC7_9EURO</name>
<evidence type="ECO:0000256" key="1">
    <source>
        <dbReference type="SAM" id="MobiDB-lite"/>
    </source>
</evidence>
<feature type="compositionally biased region" description="Polar residues" evidence="1">
    <location>
        <begin position="137"/>
        <end position="147"/>
    </location>
</feature>
<keyword evidence="3" id="KW-1185">Reference proteome</keyword>
<dbReference type="Proteomes" id="UP000053411">
    <property type="component" value="Unassembled WGS sequence"/>
</dbReference>
<accession>A0A0D2KDC7</accession>
<feature type="compositionally biased region" description="Polar residues" evidence="1">
    <location>
        <begin position="15"/>
        <end position="38"/>
    </location>
</feature>
<feature type="compositionally biased region" description="Basic and acidic residues" evidence="1">
    <location>
        <begin position="270"/>
        <end position="284"/>
    </location>
</feature>